<dbReference type="STRING" id="1963862.B4O97_11915"/>
<dbReference type="Pfam" id="PF03102">
    <property type="entry name" value="NeuB"/>
    <property type="match status" value="1"/>
</dbReference>
<sequence>MTDITYSPPTVIAEIGCNHKGEMDIAKELIKMAAIFCKAPVAKFQKRTPRELLSEEQYNAPHPNPMHAYGETYGAHREYLELTVDQHRELMDYCNEFGVVYSSSVWDMTSAREIASLDPKLIKVPSAMNNYTAMLEYLCDNYGGQIHISTGMSTTEEVDDMVALFEKKGRAKDLVLYACTSGYPVPFEDVKLLDIPDLIQRYGGRVGDFGFSGHHLGIAIDVAAYALGATWIERHFTLDRTWKGTDHAASLEPDGLRRLVRDLNATYKSMGRKDGGLLDIEVEQREKLKWRAR</sequence>
<feature type="domain" description="PseI/NeuA/B-like" evidence="1">
    <location>
        <begin position="30"/>
        <end position="273"/>
    </location>
</feature>
<dbReference type="RefSeq" id="WP_083051088.1">
    <property type="nucleotide sequence ID" value="NZ_MWQY01000012.1"/>
</dbReference>
<keyword evidence="3" id="KW-1185">Reference proteome</keyword>
<name>A0A1Y1RWQ5_9SPIO</name>
<dbReference type="GO" id="GO:0047444">
    <property type="term" value="F:N-acylneuraminate-9-phosphate synthase activity"/>
    <property type="evidence" value="ECO:0007669"/>
    <property type="project" value="TreeGrafter"/>
</dbReference>
<dbReference type="OrthoDB" id="9814210at2"/>
<dbReference type="InterPro" id="IPR051690">
    <property type="entry name" value="PseI-like"/>
</dbReference>
<organism evidence="2 3">
    <name type="scientific">Marispirochaeta aestuarii</name>
    <dbReference type="NCBI Taxonomy" id="1963862"/>
    <lineage>
        <taxon>Bacteria</taxon>
        <taxon>Pseudomonadati</taxon>
        <taxon>Spirochaetota</taxon>
        <taxon>Spirochaetia</taxon>
        <taxon>Spirochaetales</taxon>
        <taxon>Spirochaetaceae</taxon>
        <taxon>Marispirochaeta</taxon>
    </lineage>
</organism>
<protein>
    <submittedName>
        <fullName evidence="2">N-acetylneuraminate synthase</fullName>
    </submittedName>
</protein>
<dbReference type="PANTHER" id="PTHR42966:SF1">
    <property type="entry name" value="SIALIC ACID SYNTHASE"/>
    <property type="match status" value="1"/>
</dbReference>
<evidence type="ECO:0000313" key="3">
    <source>
        <dbReference type="Proteomes" id="UP000192343"/>
    </source>
</evidence>
<gene>
    <name evidence="2" type="ORF">B4O97_11915</name>
</gene>
<dbReference type="InterPro" id="IPR013132">
    <property type="entry name" value="PseI/NeuA/B-like_N"/>
</dbReference>
<comment type="caution">
    <text evidence="2">The sequence shown here is derived from an EMBL/GenBank/DDBJ whole genome shotgun (WGS) entry which is preliminary data.</text>
</comment>
<evidence type="ECO:0000313" key="2">
    <source>
        <dbReference type="EMBL" id="ORC34646.1"/>
    </source>
</evidence>
<dbReference type="EMBL" id="MWQY01000012">
    <property type="protein sequence ID" value="ORC34646.1"/>
    <property type="molecule type" value="Genomic_DNA"/>
</dbReference>
<dbReference type="PANTHER" id="PTHR42966">
    <property type="entry name" value="N-ACETYLNEURAMINATE SYNTHASE"/>
    <property type="match status" value="1"/>
</dbReference>
<reference evidence="2 3" key="1">
    <citation type="submission" date="2017-03" db="EMBL/GenBank/DDBJ databases">
        <title>Draft Genome sequence of Marispirochaeta sp. strain JC444.</title>
        <authorList>
            <person name="Shivani Y."/>
            <person name="Subhash Y."/>
            <person name="Sasikala C."/>
            <person name="Ramana C."/>
        </authorList>
    </citation>
    <scope>NUCLEOTIDE SEQUENCE [LARGE SCALE GENOMIC DNA]</scope>
    <source>
        <strain evidence="2 3">JC444</strain>
    </source>
</reference>
<dbReference type="SUPFAM" id="SSF51569">
    <property type="entry name" value="Aldolase"/>
    <property type="match status" value="1"/>
</dbReference>
<proteinExistence type="predicted"/>
<dbReference type="AlphaFoldDB" id="A0A1Y1RWQ5"/>
<dbReference type="Gene3D" id="3.20.20.70">
    <property type="entry name" value="Aldolase class I"/>
    <property type="match status" value="1"/>
</dbReference>
<dbReference type="InterPro" id="IPR013785">
    <property type="entry name" value="Aldolase_TIM"/>
</dbReference>
<dbReference type="GO" id="GO:0016051">
    <property type="term" value="P:carbohydrate biosynthetic process"/>
    <property type="evidence" value="ECO:0007669"/>
    <property type="project" value="InterPro"/>
</dbReference>
<accession>A0A1Y1RWQ5</accession>
<evidence type="ECO:0000259" key="1">
    <source>
        <dbReference type="Pfam" id="PF03102"/>
    </source>
</evidence>
<dbReference type="Proteomes" id="UP000192343">
    <property type="component" value="Unassembled WGS sequence"/>
</dbReference>